<reference evidence="3 4" key="1">
    <citation type="submission" date="2024-09" db="EMBL/GenBank/DDBJ databases">
        <authorList>
            <person name="Sun Q."/>
            <person name="Mori K."/>
        </authorList>
    </citation>
    <scope>NUCLEOTIDE SEQUENCE [LARGE SCALE GENOMIC DNA]</scope>
    <source>
        <strain evidence="3 4">JCM 4557</strain>
    </source>
</reference>
<dbReference type="Gene3D" id="3.90.79.10">
    <property type="entry name" value="Nucleoside Triphosphate Pyrophosphohydrolase"/>
    <property type="match status" value="1"/>
</dbReference>
<name>A0ABV6TVU2_9ACTN</name>
<dbReference type="RefSeq" id="WP_394323890.1">
    <property type="nucleotide sequence ID" value="NZ_JBHMQV010000009.1"/>
</dbReference>
<dbReference type="InterPro" id="IPR020084">
    <property type="entry name" value="NUDIX_hydrolase_CS"/>
</dbReference>
<keyword evidence="4" id="KW-1185">Reference proteome</keyword>
<evidence type="ECO:0000256" key="1">
    <source>
        <dbReference type="ARBA" id="ARBA00022801"/>
    </source>
</evidence>
<dbReference type="EMBL" id="JBHMQV010000009">
    <property type="protein sequence ID" value="MFC0849907.1"/>
    <property type="molecule type" value="Genomic_DNA"/>
</dbReference>
<dbReference type="InterPro" id="IPR015797">
    <property type="entry name" value="NUDIX_hydrolase-like_dom_sf"/>
</dbReference>
<dbReference type="Pfam" id="PF00293">
    <property type="entry name" value="NUDIX"/>
    <property type="match status" value="1"/>
</dbReference>
<dbReference type="Proteomes" id="UP001589887">
    <property type="component" value="Unassembled WGS sequence"/>
</dbReference>
<dbReference type="PANTHER" id="PTHR21340">
    <property type="entry name" value="DIADENOSINE 5,5-P1,P4-TETRAPHOSPHATE PYROPHOSPHOHYDROLASE MUTT"/>
    <property type="match status" value="1"/>
</dbReference>
<comment type="caution">
    <text evidence="3">The sequence shown here is derived from an EMBL/GenBank/DDBJ whole genome shotgun (WGS) entry which is preliminary data.</text>
</comment>
<gene>
    <name evidence="3" type="ORF">ACFH04_40235</name>
</gene>
<sequence length="159" mass="17132">MAEKRSAGLLLYRTAPTGVEVLIGHMGGPFWSGRDEAAWSIPKGEYGPEETPEAAALREFEEELGLPAPGGTPVPLGESRQANGKVVTVWAVEADLDLSGVVPGTFTMEWPRGSGVQQEFPELDRVAWLAPQDASPRLVAGQRVFLDRLAVHLQESGRT</sequence>
<evidence type="ECO:0000259" key="2">
    <source>
        <dbReference type="PROSITE" id="PS51462"/>
    </source>
</evidence>
<keyword evidence="1" id="KW-0378">Hydrolase</keyword>
<dbReference type="CDD" id="cd04662">
    <property type="entry name" value="NUDIX_Hydrolase"/>
    <property type="match status" value="1"/>
</dbReference>
<feature type="domain" description="Nudix hydrolase" evidence="2">
    <location>
        <begin position="2"/>
        <end position="151"/>
    </location>
</feature>
<accession>A0ABV6TVU2</accession>
<dbReference type="SUPFAM" id="SSF55811">
    <property type="entry name" value="Nudix"/>
    <property type="match status" value="1"/>
</dbReference>
<dbReference type="InterPro" id="IPR051325">
    <property type="entry name" value="Nudix_hydrolase_domain"/>
</dbReference>
<proteinExistence type="predicted"/>
<dbReference type="PROSITE" id="PS51462">
    <property type="entry name" value="NUDIX"/>
    <property type="match status" value="1"/>
</dbReference>
<dbReference type="InterPro" id="IPR000086">
    <property type="entry name" value="NUDIX_hydrolase_dom"/>
</dbReference>
<protein>
    <submittedName>
        <fullName evidence="3">NUDIX domain-containing protein</fullName>
    </submittedName>
</protein>
<dbReference type="PANTHER" id="PTHR21340:SF7">
    <property type="entry name" value="NUDIX HYDROLASE DOMAIN-CONTAINING PROTEIN"/>
    <property type="match status" value="1"/>
</dbReference>
<evidence type="ECO:0000313" key="4">
    <source>
        <dbReference type="Proteomes" id="UP001589887"/>
    </source>
</evidence>
<organism evidence="3 4">
    <name type="scientific">Streptomyces noboritoensis</name>
    <dbReference type="NCBI Taxonomy" id="67337"/>
    <lineage>
        <taxon>Bacteria</taxon>
        <taxon>Bacillati</taxon>
        <taxon>Actinomycetota</taxon>
        <taxon>Actinomycetes</taxon>
        <taxon>Kitasatosporales</taxon>
        <taxon>Streptomycetaceae</taxon>
        <taxon>Streptomyces</taxon>
    </lineage>
</organism>
<evidence type="ECO:0000313" key="3">
    <source>
        <dbReference type="EMBL" id="MFC0849907.1"/>
    </source>
</evidence>
<dbReference type="PROSITE" id="PS00893">
    <property type="entry name" value="NUDIX_BOX"/>
    <property type="match status" value="1"/>
</dbReference>